<accession>A0A382B7W2</accession>
<dbReference type="Gene3D" id="3.30.70.100">
    <property type="match status" value="1"/>
</dbReference>
<protein>
    <recommendedName>
        <fullName evidence="1">NIPSNAP domain-containing protein</fullName>
    </recommendedName>
</protein>
<sequence length="143" mass="16095">MIRKTGLLLVVATSAFLAGVFLNPKADAEAQVMNHVYELRTYTAPDGKLDDLLSRFGGGEIDLFHKHGMESVGYWVPQDEPLSQNTMVYIVRHESRGAADASWRGFGQDPEWHAMRDESERNGRLTSNVERLFLDPTNFSPAR</sequence>
<name>A0A382B7W2_9ZZZZ</name>
<evidence type="ECO:0000259" key="1">
    <source>
        <dbReference type="Pfam" id="PF07978"/>
    </source>
</evidence>
<dbReference type="Pfam" id="PF07978">
    <property type="entry name" value="NIPSNAP"/>
    <property type="match status" value="1"/>
</dbReference>
<feature type="domain" description="NIPSNAP" evidence="1">
    <location>
        <begin position="37"/>
        <end position="141"/>
    </location>
</feature>
<dbReference type="InterPro" id="IPR011008">
    <property type="entry name" value="Dimeric_a/b-barrel"/>
</dbReference>
<reference evidence="2" key="1">
    <citation type="submission" date="2018-05" db="EMBL/GenBank/DDBJ databases">
        <authorList>
            <person name="Lanie J.A."/>
            <person name="Ng W.-L."/>
            <person name="Kazmierczak K.M."/>
            <person name="Andrzejewski T.M."/>
            <person name="Davidsen T.M."/>
            <person name="Wayne K.J."/>
            <person name="Tettelin H."/>
            <person name="Glass J.I."/>
            <person name="Rusch D."/>
            <person name="Podicherti R."/>
            <person name="Tsui H.-C.T."/>
            <person name="Winkler M.E."/>
        </authorList>
    </citation>
    <scope>NUCLEOTIDE SEQUENCE</scope>
</reference>
<dbReference type="SUPFAM" id="SSF54909">
    <property type="entry name" value="Dimeric alpha+beta barrel"/>
    <property type="match status" value="1"/>
</dbReference>
<dbReference type="EMBL" id="UINC01028505">
    <property type="protein sequence ID" value="SVB09601.1"/>
    <property type="molecule type" value="Genomic_DNA"/>
</dbReference>
<dbReference type="AlphaFoldDB" id="A0A382B7W2"/>
<dbReference type="InterPro" id="IPR012577">
    <property type="entry name" value="NIPSNAP"/>
</dbReference>
<organism evidence="2">
    <name type="scientific">marine metagenome</name>
    <dbReference type="NCBI Taxonomy" id="408172"/>
    <lineage>
        <taxon>unclassified sequences</taxon>
        <taxon>metagenomes</taxon>
        <taxon>ecological metagenomes</taxon>
    </lineage>
</organism>
<evidence type="ECO:0000313" key="2">
    <source>
        <dbReference type="EMBL" id="SVB09601.1"/>
    </source>
</evidence>
<gene>
    <name evidence="2" type="ORF">METZ01_LOCUS162455</name>
</gene>
<proteinExistence type="predicted"/>